<dbReference type="OrthoDB" id="4736258at2"/>
<protein>
    <submittedName>
        <fullName evidence="1">Uncharacterized protein</fullName>
    </submittedName>
</protein>
<dbReference type="AlphaFoldDB" id="A0A1X2DQG8"/>
<reference evidence="1 2" key="1">
    <citation type="submission" date="2016-01" db="EMBL/GenBank/DDBJ databases">
        <title>The new phylogeny of the genus Mycobacterium.</title>
        <authorList>
            <person name="Tarcisio F."/>
            <person name="Conor M."/>
            <person name="Antonella G."/>
            <person name="Elisabetta G."/>
            <person name="Giulia F.S."/>
            <person name="Sara T."/>
            <person name="Anna F."/>
            <person name="Clotilde B."/>
            <person name="Roberto B."/>
            <person name="Veronica D.S."/>
            <person name="Fabio R."/>
            <person name="Monica P."/>
            <person name="Olivier J."/>
            <person name="Enrico T."/>
            <person name="Nicola S."/>
        </authorList>
    </citation>
    <scope>NUCLEOTIDE SEQUENCE [LARGE SCALE GENOMIC DNA]</scope>
    <source>
        <strain evidence="1 2">DSM 44166</strain>
    </source>
</reference>
<evidence type="ECO:0000313" key="1">
    <source>
        <dbReference type="EMBL" id="ORW90435.1"/>
    </source>
</evidence>
<sequence length="73" mass="7634">MTVYHITDQLHAGRVADVPADQIAPTVSAWLAELGVQSPLVEDLARAARAGDWPAVYAVGEHLSVEVTLAAAA</sequence>
<proteinExistence type="predicted"/>
<organism evidence="1 2">
    <name type="scientific">Mycobacterium szulgai</name>
    <dbReference type="NCBI Taxonomy" id="1787"/>
    <lineage>
        <taxon>Bacteria</taxon>
        <taxon>Bacillati</taxon>
        <taxon>Actinomycetota</taxon>
        <taxon>Actinomycetes</taxon>
        <taxon>Mycobacteriales</taxon>
        <taxon>Mycobacteriaceae</taxon>
        <taxon>Mycobacterium</taxon>
    </lineage>
</organism>
<keyword evidence="2" id="KW-1185">Reference proteome</keyword>
<dbReference type="Proteomes" id="UP000193317">
    <property type="component" value="Unassembled WGS sequence"/>
</dbReference>
<gene>
    <name evidence="1" type="ORF">AWC27_10880</name>
</gene>
<name>A0A1X2DQG8_MYCSZ</name>
<comment type="caution">
    <text evidence="1">The sequence shown here is derived from an EMBL/GenBank/DDBJ whole genome shotgun (WGS) entry which is preliminary data.</text>
</comment>
<evidence type="ECO:0000313" key="2">
    <source>
        <dbReference type="Proteomes" id="UP000193317"/>
    </source>
</evidence>
<dbReference type="EMBL" id="LQPW01000163">
    <property type="protein sequence ID" value="ORW90435.1"/>
    <property type="molecule type" value="Genomic_DNA"/>
</dbReference>
<accession>A0A1X2DQG8</accession>